<dbReference type="Proteomes" id="UP000237881">
    <property type="component" value="Unassembled WGS sequence"/>
</dbReference>
<dbReference type="EMBL" id="PSUL01000018">
    <property type="protein sequence ID" value="PPF13792.1"/>
    <property type="molecule type" value="Genomic_DNA"/>
</dbReference>
<feature type="signal peptide" evidence="2">
    <location>
        <begin position="1"/>
        <end position="35"/>
    </location>
</feature>
<evidence type="ECO:0000313" key="3">
    <source>
        <dbReference type="EMBL" id="PPF13792.1"/>
    </source>
</evidence>
<evidence type="ECO:0000256" key="2">
    <source>
        <dbReference type="SAM" id="SignalP"/>
    </source>
</evidence>
<dbReference type="InterPro" id="IPR006311">
    <property type="entry name" value="TAT_signal"/>
</dbReference>
<keyword evidence="6" id="KW-1185">Reference proteome</keyword>
<evidence type="ECO:0000256" key="1">
    <source>
        <dbReference type="SAM" id="MobiDB-lite"/>
    </source>
</evidence>
<organism evidence="3 5">
    <name type="scientific">Rathayibacter rathayi</name>
    <name type="common">Corynebacterium rathayi</name>
    <dbReference type="NCBI Taxonomy" id="33887"/>
    <lineage>
        <taxon>Bacteria</taxon>
        <taxon>Bacillati</taxon>
        <taxon>Actinomycetota</taxon>
        <taxon>Actinomycetes</taxon>
        <taxon>Micrococcales</taxon>
        <taxon>Microbacteriaceae</taxon>
        <taxon>Rathayibacter</taxon>
    </lineage>
</organism>
<dbReference type="InterPro" id="IPR009003">
    <property type="entry name" value="Peptidase_S1_PA"/>
</dbReference>
<dbReference type="PROSITE" id="PS51318">
    <property type="entry name" value="TAT"/>
    <property type="match status" value="1"/>
</dbReference>
<dbReference type="KEGG" id="rry:C1O28_14115"/>
<evidence type="ECO:0000313" key="5">
    <source>
        <dbReference type="Proteomes" id="UP000237881"/>
    </source>
</evidence>
<gene>
    <name evidence="3" type="ORF">C5C04_08905</name>
    <name evidence="4" type="ORF">C5C40_12030</name>
</gene>
<evidence type="ECO:0000313" key="4">
    <source>
        <dbReference type="EMBL" id="PPH75078.1"/>
    </source>
</evidence>
<keyword evidence="2" id="KW-0732">Signal</keyword>
<dbReference type="SUPFAM" id="SSF50494">
    <property type="entry name" value="Trypsin-like serine proteases"/>
    <property type="match status" value="1"/>
</dbReference>
<name>A0ABD6W8Y0_RATRA</name>
<dbReference type="InterPro" id="IPR043504">
    <property type="entry name" value="Peptidase_S1_PA_chymotrypsin"/>
</dbReference>
<accession>A0ABD6W8Y0</accession>
<proteinExistence type="predicted"/>
<dbReference type="Gene3D" id="2.40.10.10">
    <property type="entry name" value="Trypsin-like serine proteases"/>
    <property type="match status" value="2"/>
</dbReference>
<protein>
    <recommendedName>
        <fullName evidence="7">Peptidase S1 domain-containing protein</fullName>
    </recommendedName>
</protein>
<evidence type="ECO:0008006" key="7">
    <source>
        <dbReference type="Google" id="ProtNLM"/>
    </source>
</evidence>
<dbReference type="Proteomes" id="UP000239698">
    <property type="component" value="Unassembled WGS sequence"/>
</dbReference>
<dbReference type="AlphaFoldDB" id="A0ABD6W8Y0"/>
<feature type="region of interest" description="Disordered" evidence="1">
    <location>
        <begin position="153"/>
        <end position="175"/>
    </location>
</feature>
<evidence type="ECO:0000313" key="6">
    <source>
        <dbReference type="Proteomes" id="UP000239698"/>
    </source>
</evidence>
<dbReference type="EMBL" id="PSVT01000028">
    <property type="protein sequence ID" value="PPH75078.1"/>
    <property type="molecule type" value="Genomic_DNA"/>
</dbReference>
<sequence>MTSQHADRTRRKALCLMSILMIVAALVGSATPASAQDQVRARFPIVAGTALTLPGGHECTVGAVLSRVGAGSLVSQYVAATRYIVLAKHCSSGIGSNIGLNHENVGSVVWVSETNDVELAVIPPYTSPARRACFGSIQSCFAGSAVEPRATGKVVMSTRGGERAVPMRPPGTPAPGERFCTSGAETGVNCNWVSEASRPANWGHTEGRMARSTNAQGLDHGDSGGPVISQDGRLYGIIQRAGLMEYLNFMQYIPIEQVLSQIGSQYTLAPAR</sequence>
<comment type="caution">
    <text evidence="3">The sequence shown here is derived from an EMBL/GenBank/DDBJ whole genome shotgun (WGS) entry which is preliminary data.</text>
</comment>
<reference evidence="5 6" key="1">
    <citation type="submission" date="2018-02" db="EMBL/GenBank/DDBJ databases">
        <title>Bacteriophage NCPPB3778 and a type I-E CRISPR drive the evolution of the US Biological Select Agent, Rathayibacter toxicus.</title>
        <authorList>
            <person name="Davis E.W.II."/>
            <person name="Tabima J.F."/>
            <person name="Weisberg A.J."/>
            <person name="Lopes L.D."/>
            <person name="Wiseman M.S."/>
            <person name="Wiseman M.S."/>
            <person name="Pupko T."/>
            <person name="Belcher M.S."/>
            <person name="Sechler A.J."/>
            <person name="Tancos M.A."/>
            <person name="Schroeder B.K."/>
            <person name="Murray T.D."/>
            <person name="Luster D.G."/>
            <person name="Schneider W.L."/>
            <person name="Rogers E."/>
            <person name="Andreote F.D."/>
            <person name="Grunwald N.J."/>
            <person name="Putnam M.L."/>
            <person name="Chang J.H."/>
        </authorList>
    </citation>
    <scope>NUCLEOTIDE SEQUENCE [LARGE SCALE GENOMIC DNA]</scope>
    <source>
        <strain evidence="4 6">AY1D6</strain>
        <strain evidence="3 5">AY1I9</strain>
    </source>
</reference>
<feature type="chain" id="PRO_5044727301" description="Peptidase S1 domain-containing protein" evidence="2">
    <location>
        <begin position="36"/>
        <end position="272"/>
    </location>
</feature>